<dbReference type="EMBL" id="FNWO01000019">
    <property type="protein sequence ID" value="SEH63261.1"/>
    <property type="molecule type" value="Genomic_DNA"/>
</dbReference>
<evidence type="ECO:0000259" key="1">
    <source>
        <dbReference type="Pfam" id="PF04168"/>
    </source>
</evidence>
<name>A0A1H6JLN8_MAGFU</name>
<dbReference type="PANTHER" id="PTHR34595">
    <property type="entry name" value="BLR5612 PROTEIN"/>
    <property type="match status" value="1"/>
</dbReference>
<dbReference type="InterPro" id="IPR051680">
    <property type="entry name" value="ATP-dep_Glu-Cys_Ligase-2"/>
</dbReference>
<feature type="domain" description="DUF403" evidence="1">
    <location>
        <begin position="514"/>
        <end position="828"/>
    </location>
</feature>
<dbReference type="Gene3D" id="3.30.1490.270">
    <property type="match status" value="1"/>
</dbReference>
<evidence type="ECO:0000313" key="3">
    <source>
        <dbReference type="EMBL" id="SEH63261.1"/>
    </source>
</evidence>
<gene>
    <name evidence="3" type="ORF">SAMN04244559_03238</name>
</gene>
<sequence length="844" mass="92384">MTHATPEAAGSSCDLYPPPGGGHDELCSAERGVRGHWREFLDSFQALSPEEIARRWDLGETLLRDNGVTYNIHGDRAGLDRPWRLDPLPVILPAAEWSSLAAAIAQRATLLEMVLADLYGRHALIADGQIPPGLLYANPAFLRPCHGWLPPGGRYLHIYAADLSRGADGRWRVMSDHTEMPSGTGYALENRTIVSRVLPEIHRALPVERLGPFFDTVRRGLLALSPRRTEQPRVVLMSSGPLTETYFEHAFLARQLGITLVQGEDLTVRDNAVFLKTLTGLQRVDVIVRRSAAEWCDPLELRGDSAIGVAGLVQAARAGNVAIANALGSGLVDGAALMPFLPRIAQRRLGQDLALPSIATWWCGQDESRRIVLDSLNHLVVRPAFHNRTPPRLGATLPPDERAALVAAINERPCDWVAQEVGGMSTAPVWSRGRLEPHHMVIRVFAVASDRGWSVMPGGLVRVSGENELTTARLQAGGGGSKDLWVLTEARPAPENAAREASAPVNLVRGSRDLPSRVADSMFWLGRYLERCETTTRLLRAALQRTEDALDQGEGGRAVETVRTIARLGLSLPPGLANRPAHQLPAAVMEFHAAGSPGSLADHAGRMIRQAGNLRDRLSLDTWRALQRLKDEIESMTGTGGRSDTQGRLNQVVLTAEAVSGLAMENMTRGPMWLFWDTGRRVERAGAIADTLGGALAGATHEQAVPMDLLLDIWDSVMTYRSRYLAAPRLAAVLDLLMCDENNPRALGFQLAALAGHMDRLVAISGETGFLRAEQRLMTVLCGIVRTTDVTVISHYDPDGGFIDAERLLETLRSRLWELSEVISREYFTHAQWRLPLHPMDPLP</sequence>
<dbReference type="Proteomes" id="UP000182983">
    <property type="component" value="Unassembled WGS sequence"/>
</dbReference>
<dbReference type="InterPro" id="IPR025841">
    <property type="entry name" value="CP_ATPgrasp_2"/>
</dbReference>
<dbReference type="Pfam" id="PF14403">
    <property type="entry name" value="CP_ATPgrasp_2"/>
    <property type="match status" value="1"/>
</dbReference>
<keyword evidence="4" id="KW-1185">Reference proteome</keyword>
<proteinExistence type="predicted"/>
<dbReference type="PANTHER" id="PTHR34595:SF2">
    <property type="entry name" value="BLR2978 PROTEIN"/>
    <property type="match status" value="1"/>
</dbReference>
<dbReference type="InterPro" id="IPR007296">
    <property type="entry name" value="DUF403"/>
</dbReference>
<evidence type="ECO:0000313" key="4">
    <source>
        <dbReference type="Proteomes" id="UP000182983"/>
    </source>
</evidence>
<dbReference type="SUPFAM" id="SSF56059">
    <property type="entry name" value="Glutathione synthetase ATP-binding domain-like"/>
    <property type="match status" value="1"/>
</dbReference>
<dbReference type="OrthoDB" id="9804079at2"/>
<reference evidence="4" key="1">
    <citation type="submission" date="2016-10" db="EMBL/GenBank/DDBJ databases">
        <authorList>
            <person name="Varghese N."/>
            <person name="Submissions S."/>
        </authorList>
    </citation>
    <scope>NUCLEOTIDE SEQUENCE [LARGE SCALE GENOMIC DNA]</scope>
    <source>
        <strain evidence="4">DSM 13234</strain>
    </source>
</reference>
<dbReference type="Gene3D" id="3.40.50.11290">
    <property type="match status" value="1"/>
</dbReference>
<evidence type="ECO:0000259" key="2">
    <source>
        <dbReference type="Pfam" id="PF14403"/>
    </source>
</evidence>
<dbReference type="Pfam" id="PF04168">
    <property type="entry name" value="Alpha-E"/>
    <property type="match status" value="1"/>
</dbReference>
<protein>
    <submittedName>
        <fullName evidence="3">Uncharacterized conserved protein, circularly permuted ATPgrasp superfamily</fullName>
    </submittedName>
</protein>
<dbReference type="RefSeq" id="WP_074770408.1">
    <property type="nucleotide sequence ID" value="NZ_FNWO01000019.1"/>
</dbReference>
<feature type="domain" description="Circularly permuted ATP-grasp type 2" evidence="2">
    <location>
        <begin position="89"/>
        <end position="464"/>
    </location>
</feature>
<accession>A0A1H6JLN8</accession>
<organism evidence="3 4">
    <name type="scientific">Magnetospirillum fulvum</name>
    <name type="common">Rhodospirillum fulvum</name>
    <dbReference type="NCBI Taxonomy" id="1082"/>
    <lineage>
        <taxon>Bacteria</taxon>
        <taxon>Pseudomonadati</taxon>
        <taxon>Pseudomonadota</taxon>
        <taxon>Alphaproteobacteria</taxon>
        <taxon>Rhodospirillales</taxon>
        <taxon>Rhodospirillaceae</taxon>
        <taxon>Magnetospirillum</taxon>
    </lineage>
</organism>
<dbReference type="AlphaFoldDB" id="A0A1H6JLN8"/>